<feature type="modified residue" description="4-aspartylphosphate" evidence="6">
    <location>
        <position position="52"/>
    </location>
</feature>
<evidence type="ECO:0000313" key="11">
    <source>
        <dbReference type="Proteomes" id="UP001606210"/>
    </source>
</evidence>
<dbReference type="PROSITE" id="PS50110">
    <property type="entry name" value="RESPONSE_REGULATORY"/>
    <property type="match status" value="1"/>
</dbReference>
<feature type="domain" description="Response regulatory" evidence="8">
    <location>
        <begin position="3"/>
        <end position="118"/>
    </location>
</feature>
<evidence type="ECO:0000313" key="10">
    <source>
        <dbReference type="EMBL" id="MFG6430755.1"/>
    </source>
</evidence>
<dbReference type="InterPro" id="IPR001789">
    <property type="entry name" value="Sig_transdc_resp-reg_receiver"/>
</dbReference>
<dbReference type="CDD" id="cd00383">
    <property type="entry name" value="trans_reg_C"/>
    <property type="match status" value="1"/>
</dbReference>
<feature type="DNA-binding region" description="OmpR/PhoB-type" evidence="7">
    <location>
        <begin position="126"/>
        <end position="223"/>
    </location>
</feature>
<keyword evidence="11" id="KW-1185">Reference proteome</keyword>
<dbReference type="InterPro" id="IPR001867">
    <property type="entry name" value="OmpR/PhoB-type_DNA-bd"/>
</dbReference>
<organism evidence="10 11">
    <name type="scientific">Pelomonas parva</name>
    <dbReference type="NCBI Taxonomy" id="3299032"/>
    <lineage>
        <taxon>Bacteria</taxon>
        <taxon>Pseudomonadati</taxon>
        <taxon>Pseudomonadota</taxon>
        <taxon>Betaproteobacteria</taxon>
        <taxon>Burkholderiales</taxon>
        <taxon>Sphaerotilaceae</taxon>
        <taxon>Roseateles</taxon>
    </lineage>
</organism>
<reference evidence="10 11" key="1">
    <citation type="submission" date="2024-08" db="EMBL/GenBank/DDBJ databases">
        <authorList>
            <person name="Lu H."/>
        </authorList>
    </citation>
    <scope>NUCLEOTIDE SEQUENCE [LARGE SCALE GENOMIC DNA]</scope>
    <source>
        <strain evidence="10 11">LYH14W</strain>
    </source>
</reference>
<dbReference type="SMART" id="SM00448">
    <property type="entry name" value="REC"/>
    <property type="match status" value="1"/>
</dbReference>
<dbReference type="RefSeq" id="WP_394479258.1">
    <property type="nucleotide sequence ID" value="NZ_JBIGHV010000004.1"/>
</dbReference>
<evidence type="ECO:0000259" key="9">
    <source>
        <dbReference type="PROSITE" id="PS51755"/>
    </source>
</evidence>
<evidence type="ECO:0000256" key="1">
    <source>
        <dbReference type="ARBA" id="ARBA00022553"/>
    </source>
</evidence>
<evidence type="ECO:0000256" key="6">
    <source>
        <dbReference type="PROSITE-ProRule" id="PRU00169"/>
    </source>
</evidence>
<gene>
    <name evidence="10" type="ORF">ACG00Y_12575</name>
</gene>
<dbReference type="InterPro" id="IPR039420">
    <property type="entry name" value="WalR-like"/>
</dbReference>
<evidence type="ECO:0000256" key="7">
    <source>
        <dbReference type="PROSITE-ProRule" id="PRU01091"/>
    </source>
</evidence>
<comment type="caution">
    <text evidence="10">The sequence shown here is derived from an EMBL/GenBank/DDBJ whole genome shotgun (WGS) entry which is preliminary data.</text>
</comment>
<keyword evidence="5" id="KW-0804">Transcription</keyword>
<dbReference type="SMART" id="SM00862">
    <property type="entry name" value="Trans_reg_C"/>
    <property type="match status" value="1"/>
</dbReference>
<dbReference type="InterPro" id="IPR011006">
    <property type="entry name" value="CheY-like_superfamily"/>
</dbReference>
<dbReference type="Pfam" id="PF00072">
    <property type="entry name" value="Response_reg"/>
    <property type="match status" value="1"/>
</dbReference>
<keyword evidence="4 7" id="KW-0238">DNA-binding</keyword>
<evidence type="ECO:0000259" key="8">
    <source>
        <dbReference type="PROSITE" id="PS50110"/>
    </source>
</evidence>
<evidence type="ECO:0000256" key="4">
    <source>
        <dbReference type="ARBA" id="ARBA00023125"/>
    </source>
</evidence>
<dbReference type="Pfam" id="PF00486">
    <property type="entry name" value="Trans_reg_C"/>
    <property type="match status" value="1"/>
</dbReference>
<sequence length="227" mass="24913">MPHLLLVEDHAPLREQIAALLRAAGHRVTEASDGRLALQAALGDAPDVLLLDIGLPGLDGLQLCEQLRAASPCHVPVLMITARDTLPDKLAGFAAGGDDYLVKPFDGEELLARVQALSRRGQAGQDYLLRVGPLSLDRRAQEAFRDGQRLALPPTPLAILRLLMEAHPRALTRSRLIQRLWDDEPPDSDPLRSHIHQLRQVMDKPFDQPLLTTVHGIGYRLDTGDTA</sequence>
<keyword evidence="2" id="KW-0902">Two-component regulatory system</keyword>
<feature type="domain" description="OmpR/PhoB-type" evidence="9">
    <location>
        <begin position="126"/>
        <end position="223"/>
    </location>
</feature>
<dbReference type="Proteomes" id="UP001606210">
    <property type="component" value="Unassembled WGS sequence"/>
</dbReference>
<dbReference type="PANTHER" id="PTHR48111">
    <property type="entry name" value="REGULATOR OF RPOS"/>
    <property type="match status" value="1"/>
</dbReference>
<protein>
    <submittedName>
        <fullName evidence="10">Response regulator transcription factor</fullName>
    </submittedName>
</protein>
<name>A0ABW7F4U7_9BURK</name>
<evidence type="ECO:0000256" key="2">
    <source>
        <dbReference type="ARBA" id="ARBA00023012"/>
    </source>
</evidence>
<dbReference type="InterPro" id="IPR036388">
    <property type="entry name" value="WH-like_DNA-bd_sf"/>
</dbReference>
<proteinExistence type="predicted"/>
<evidence type="ECO:0000256" key="5">
    <source>
        <dbReference type="ARBA" id="ARBA00023163"/>
    </source>
</evidence>
<keyword evidence="1 6" id="KW-0597">Phosphoprotein</keyword>
<dbReference type="PROSITE" id="PS51755">
    <property type="entry name" value="OMPR_PHOB"/>
    <property type="match status" value="1"/>
</dbReference>
<accession>A0ABW7F4U7</accession>
<dbReference type="Gene3D" id="3.40.50.2300">
    <property type="match status" value="1"/>
</dbReference>
<dbReference type="Gene3D" id="6.10.250.690">
    <property type="match status" value="1"/>
</dbReference>
<dbReference type="Gene3D" id="1.10.10.10">
    <property type="entry name" value="Winged helix-like DNA-binding domain superfamily/Winged helix DNA-binding domain"/>
    <property type="match status" value="1"/>
</dbReference>
<dbReference type="CDD" id="cd17574">
    <property type="entry name" value="REC_OmpR"/>
    <property type="match status" value="1"/>
</dbReference>
<dbReference type="EMBL" id="JBIGHV010000004">
    <property type="protein sequence ID" value="MFG6430755.1"/>
    <property type="molecule type" value="Genomic_DNA"/>
</dbReference>
<dbReference type="SUPFAM" id="SSF52172">
    <property type="entry name" value="CheY-like"/>
    <property type="match status" value="1"/>
</dbReference>
<dbReference type="PANTHER" id="PTHR48111:SF22">
    <property type="entry name" value="REGULATOR OF RPOS"/>
    <property type="match status" value="1"/>
</dbReference>
<evidence type="ECO:0000256" key="3">
    <source>
        <dbReference type="ARBA" id="ARBA00023015"/>
    </source>
</evidence>
<keyword evidence="3" id="KW-0805">Transcription regulation</keyword>